<reference evidence="3" key="1">
    <citation type="journal article" date="2012" name="J. Bacteriol.">
        <title>Genome sequence of the haloalkaliphilic methanotrophic bacterium Methylomicrobium alcaliphilum 20Z.</title>
        <authorList>
            <person name="Vuilleumier S."/>
            <person name="Khmelenina V.N."/>
            <person name="Bringel F."/>
            <person name="Reshetnikov A.S."/>
            <person name="Lajus A."/>
            <person name="Mangenot S."/>
            <person name="Rouy Z."/>
            <person name="Op den Camp H.J."/>
            <person name="Jetten M.S."/>
            <person name="Dispirito A.A."/>
            <person name="Dunfield P."/>
            <person name="Klotz M.G."/>
            <person name="Semrau J.D."/>
            <person name="Stein L.Y."/>
            <person name="Barbe V."/>
            <person name="Medigue C."/>
            <person name="Trotsenko Y.A."/>
            <person name="Kalyuzhnaya M.G."/>
        </authorList>
    </citation>
    <scope>NUCLEOTIDE SEQUENCE [LARGE SCALE GENOMIC DNA]</scope>
    <source>
        <strain evidence="3">DSM 19304 / NCIMB 14124 / VKM B-2133 / 20Z</strain>
    </source>
</reference>
<sequence length="64" mass="7116">MAIYSMSSIDHFDNLSGRLWVAVLSVQTVPYIATLLTLLFSIAPNYYPGLETQAIEGPQDKELL</sequence>
<gene>
    <name evidence="2" type="ordered locus">MEALZ_0186</name>
</gene>
<organism evidence="2 3">
    <name type="scientific">Methylotuvimicrobium alcaliphilum (strain DSM 19304 / NCIMB 14124 / VKM B-2133 / 20Z)</name>
    <name type="common">Methylomicrobium alcaliphilum</name>
    <dbReference type="NCBI Taxonomy" id="1091494"/>
    <lineage>
        <taxon>Bacteria</taxon>
        <taxon>Pseudomonadati</taxon>
        <taxon>Pseudomonadota</taxon>
        <taxon>Gammaproteobacteria</taxon>
        <taxon>Methylococcales</taxon>
        <taxon>Methylococcaceae</taxon>
        <taxon>Methylotuvimicrobium</taxon>
    </lineage>
</organism>
<evidence type="ECO:0000313" key="3">
    <source>
        <dbReference type="Proteomes" id="UP000008315"/>
    </source>
</evidence>
<keyword evidence="3" id="KW-1185">Reference proteome</keyword>
<dbReference type="EMBL" id="FO082060">
    <property type="protein sequence ID" value="CCE21887.1"/>
    <property type="molecule type" value="Genomic_DNA"/>
</dbReference>
<protein>
    <submittedName>
        <fullName evidence="2">Uncharacterized protein</fullName>
    </submittedName>
</protein>
<evidence type="ECO:0000256" key="1">
    <source>
        <dbReference type="SAM" id="Phobius"/>
    </source>
</evidence>
<dbReference type="Proteomes" id="UP000008315">
    <property type="component" value="Chromosome"/>
</dbReference>
<feature type="transmembrane region" description="Helical" evidence="1">
    <location>
        <begin position="20"/>
        <end position="43"/>
    </location>
</feature>
<dbReference type="STRING" id="1091494.MEALZ_0186"/>
<accession>G4SVB1</accession>
<dbReference type="PATRIC" id="fig|271065.3.peg.195"/>
<dbReference type="KEGG" id="mah:MEALZ_0186"/>
<name>G4SVB1_META2</name>
<keyword evidence="1" id="KW-0812">Transmembrane</keyword>
<evidence type="ECO:0000313" key="2">
    <source>
        <dbReference type="EMBL" id="CCE21887.1"/>
    </source>
</evidence>
<keyword evidence="1" id="KW-1133">Transmembrane helix</keyword>
<proteinExistence type="predicted"/>
<keyword evidence="1" id="KW-0472">Membrane</keyword>
<dbReference type="HOGENOM" id="CLU_2862628_0_0_6"/>
<dbReference type="AlphaFoldDB" id="G4SVB1"/>